<feature type="transmembrane region" description="Helical" evidence="2">
    <location>
        <begin position="151"/>
        <end position="173"/>
    </location>
</feature>
<feature type="compositionally biased region" description="Low complexity" evidence="1">
    <location>
        <begin position="119"/>
        <end position="140"/>
    </location>
</feature>
<dbReference type="Proteomes" id="UP000217209">
    <property type="component" value="Chromosome"/>
</dbReference>
<feature type="transmembrane region" description="Helical" evidence="2">
    <location>
        <begin position="396"/>
        <end position="416"/>
    </location>
</feature>
<dbReference type="AlphaFoldDB" id="A0A1Q2HYJ8"/>
<dbReference type="OrthoDB" id="9795587at2"/>
<dbReference type="SUPFAM" id="SSF81342">
    <property type="entry name" value="Transmembrane di-heme cytochromes"/>
    <property type="match status" value="1"/>
</dbReference>
<proteinExistence type="predicted"/>
<feature type="transmembrane region" description="Helical" evidence="2">
    <location>
        <begin position="246"/>
        <end position="269"/>
    </location>
</feature>
<dbReference type="InterPro" id="IPR016174">
    <property type="entry name" value="Di-haem_cyt_TM"/>
</dbReference>
<keyword evidence="2" id="KW-0812">Transmembrane</keyword>
<accession>A0A1Q2HYJ8</accession>
<reference evidence="3 4" key="1">
    <citation type="submission" date="2016-12" db="EMBL/GenBank/DDBJ databases">
        <authorList>
            <person name="Song W.-J."/>
            <person name="Kurnit D.M."/>
        </authorList>
    </citation>
    <scope>NUCLEOTIDE SEQUENCE [LARGE SCALE GENOMIC DNA]</scope>
    <source>
        <strain evidence="3 4">DSM 30827</strain>
    </source>
</reference>
<dbReference type="RefSeq" id="WP_095660544.1">
    <property type="nucleotide sequence ID" value="NZ_CP019688.1"/>
</dbReference>
<dbReference type="GO" id="GO:0022904">
    <property type="term" value="P:respiratory electron transport chain"/>
    <property type="evidence" value="ECO:0007669"/>
    <property type="project" value="InterPro"/>
</dbReference>
<dbReference type="GO" id="GO:0016020">
    <property type="term" value="C:membrane"/>
    <property type="evidence" value="ECO:0007669"/>
    <property type="project" value="InterPro"/>
</dbReference>
<evidence type="ECO:0000256" key="2">
    <source>
        <dbReference type="SAM" id="Phobius"/>
    </source>
</evidence>
<feature type="transmembrane region" description="Helical" evidence="2">
    <location>
        <begin position="316"/>
        <end position="334"/>
    </location>
</feature>
<organism evidence="3 4">
    <name type="scientific">Corynebacterium glaucum</name>
    <dbReference type="NCBI Taxonomy" id="187491"/>
    <lineage>
        <taxon>Bacteria</taxon>
        <taxon>Bacillati</taxon>
        <taxon>Actinomycetota</taxon>
        <taxon>Actinomycetes</taxon>
        <taxon>Mycobacteriales</taxon>
        <taxon>Corynebacteriaceae</taxon>
        <taxon>Corynebacterium</taxon>
    </lineage>
</organism>
<keyword evidence="4" id="KW-1185">Reference proteome</keyword>
<dbReference type="EMBL" id="CP019688">
    <property type="protein sequence ID" value="AQQ15921.1"/>
    <property type="molecule type" value="Genomic_DNA"/>
</dbReference>
<keyword evidence="2" id="KW-0472">Membrane</keyword>
<name>A0A1Q2HYJ8_9CORY</name>
<evidence type="ECO:0000313" key="3">
    <source>
        <dbReference type="EMBL" id="AQQ15921.1"/>
    </source>
</evidence>
<feature type="transmembrane region" description="Helical" evidence="2">
    <location>
        <begin position="199"/>
        <end position="218"/>
    </location>
</feature>
<feature type="transmembrane region" description="Helical" evidence="2">
    <location>
        <begin position="355"/>
        <end position="376"/>
    </location>
</feature>
<feature type="region of interest" description="Disordered" evidence="1">
    <location>
        <begin position="1"/>
        <end position="25"/>
    </location>
</feature>
<protein>
    <submittedName>
        <fullName evidence="3">Uncharacterized protein</fullName>
    </submittedName>
</protein>
<keyword evidence="2" id="KW-1133">Transmembrane helix</keyword>
<dbReference type="KEGG" id="cgv:CGLAU_09860"/>
<feature type="compositionally biased region" description="Low complexity" evidence="1">
    <location>
        <begin position="88"/>
        <end position="101"/>
    </location>
</feature>
<evidence type="ECO:0000313" key="4">
    <source>
        <dbReference type="Proteomes" id="UP000217209"/>
    </source>
</evidence>
<dbReference type="Gene3D" id="1.20.950.20">
    <property type="entry name" value="Transmembrane di-heme cytochromes, Chain C"/>
    <property type="match status" value="1"/>
</dbReference>
<gene>
    <name evidence="3" type="ORF">CGLAU_09860</name>
</gene>
<evidence type="ECO:0000256" key="1">
    <source>
        <dbReference type="SAM" id="MobiDB-lite"/>
    </source>
</evidence>
<sequence length="434" mass="46702">MGAGVQVPVRRGLPRVQGGEPWPPVETIELPEGTLDVSMAPAEAAPQSELVEVAVRRGLPRVPGGEPWPPVTSVMIEGIQPEPESEPAPEAAAAGKAAAGSTRITASPEHPQPDTASQTPAVEQPAAAAQPAKRPATKPAEAATGKGARTWVWPMVAAAVLLLIGVLASRWFINSATGADFIARYDGTQPLPESAPVGLPAWLGWAHFFNMFLMALIVKTGWSVRTETKPPAYWAPKNNPKAKISLTLWMHLVLDVAWIALGALFYILLFTTGQWMRIVPTSWEVIPNAVSAGIQYLSLEWPTEDPWVHYNALQELMYFAVVFLAAPLAIISGLRMSPWWPKKQKWFPMSAARAIHFPVMVFFIVFTIIHVALVALTGLRLNLNAMFASSNDASSWTGVLVFLGALAAIAAAWFAAKPVLVAPVAGKFGSVSQR</sequence>
<feature type="region of interest" description="Disordered" evidence="1">
    <location>
        <begin position="81"/>
        <end position="145"/>
    </location>
</feature>